<organism evidence="1 2">
    <name type="scientific">Athelia psychrophila</name>
    <dbReference type="NCBI Taxonomy" id="1759441"/>
    <lineage>
        <taxon>Eukaryota</taxon>
        <taxon>Fungi</taxon>
        <taxon>Dikarya</taxon>
        <taxon>Basidiomycota</taxon>
        <taxon>Agaricomycotina</taxon>
        <taxon>Agaricomycetes</taxon>
        <taxon>Agaricomycetidae</taxon>
        <taxon>Atheliales</taxon>
        <taxon>Atheliaceae</taxon>
        <taxon>Athelia</taxon>
    </lineage>
</organism>
<dbReference type="OrthoDB" id="3250756at2759"/>
<dbReference type="AlphaFoldDB" id="A0A165XS43"/>
<name>A0A165XS43_9AGAM</name>
<sequence>MQTQAEAEARSLSPELCRRIACHARAGDLPRLAQTNKAFQLASEQRIYRQLNLGVPETAFLCLNTIASSERLGPYVHDLCIYVGDRRWQRHPLPHRYWQAVQLGMKKMRNLEFVYIHDPTGKNTFILNPTELNFQVREAQLLMDLDESMANFLNSQHRVERLQLADEPSQTQLKPGALAHLQQFSGPLSVAAQLMTTRLTHVQIRIEDTSTPASLDHLFVHLSARMPLISLNLLDIPRGHSVNVLQTVSKMWPDLKYIGCLSFPSRERERFHRSLATMHHLRIIEVYATSWEPQPIGAIQKIFAAELYVFCPSLRLIAFWVGDTRSVWALEDDKWIFQSHNPSIEPLWKTV</sequence>
<keyword evidence="2" id="KW-1185">Reference proteome</keyword>
<protein>
    <recommendedName>
        <fullName evidence="3">F-box domain-containing protein</fullName>
    </recommendedName>
</protein>
<proteinExistence type="predicted"/>
<reference evidence="1 2" key="1">
    <citation type="journal article" date="2016" name="Mol. Biol. Evol.">
        <title>Comparative Genomics of Early-Diverging Mushroom-Forming Fungi Provides Insights into the Origins of Lignocellulose Decay Capabilities.</title>
        <authorList>
            <person name="Nagy L.G."/>
            <person name="Riley R."/>
            <person name="Tritt A."/>
            <person name="Adam C."/>
            <person name="Daum C."/>
            <person name="Floudas D."/>
            <person name="Sun H."/>
            <person name="Yadav J.S."/>
            <person name="Pangilinan J."/>
            <person name="Larsson K.H."/>
            <person name="Matsuura K."/>
            <person name="Barry K."/>
            <person name="Labutti K."/>
            <person name="Kuo R."/>
            <person name="Ohm R.A."/>
            <person name="Bhattacharya S.S."/>
            <person name="Shirouzu T."/>
            <person name="Yoshinaga Y."/>
            <person name="Martin F.M."/>
            <person name="Grigoriev I.V."/>
            <person name="Hibbett D.S."/>
        </authorList>
    </citation>
    <scope>NUCLEOTIDE SEQUENCE [LARGE SCALE GENOMIC DNA]</scope>
    <source>
        <strain evidence="1 2">CBS 109695</strain>
    </source>
</reference>
<evidence type="ECO:0008006" key="3">
    <source>
        <dbReference type="Google" id="ProtNLM"/>
    </source>
</evidence>
<dbReference type="Proteomes" id="UP000076532">
    <property type="component" value="Unassembled WGS sequence"/>
</dbReference>
<evidence type="ECO:0000313" key="1">
    <source>
        <dbReference type="EMBL" id="KZP08840.1"/>
    </source>
</evidence>
<dbReference type="EMBL" id="KV417713">
    <property type="protein sequence ID" value="KZP08840.1"/>
    <property type="molecule type" value="Genomic_DNA"/>
</dbReference>
<accession>A0A165XS43</accession>
<gene>
    <name evidence="1" type="ORF">FIBSPDRAFT_839902</name>
</gene>
<evidence type="ECO:0000313" key="2">
    <source>
        <dbReference type="Proteomes" id="UP000076532"/>
    </source>
</evidence>